<sequence>MSSNFIDSNPQMVSPVLKRRNESFAWQYMKKYENKIVFQVINCSAEFSIKTSSSSLAVHLANIHEINETGIEDNSGETTCPKSPRKYFCDQNKISELLIDFVVSNIQSFSIADDTKFRKFIFSLNPRFVLPDRKTVREMIKRKFDKKKNELKDILEISISKINLTCVIWTSLSKDPYLAVTCHFITNDWKLNEYLLDIIYFPHPQDASFISNTVLEVEFF</sequence>
<dbReference type="InterPro" id="IPR012337">
    <property type="entry name" value="RNaseH-like_sf"/>
</dbReference>
<dbReference type="EMBL" id="REGN01009898">
    <property type="protein sequence ID" value="RNA00141.1"/>
    <property type="molecule type" value="Genomic_DNA"/>
</dbReference>
<dbReference type="AlphaFoldDB" id="A0A3M7PN23"/>
<dbReference type="GO" id="GO:0005634">
    <property type="term" value="C:nucleus"/>
    <property type="evidence" value="ECO:0007669"/>
    <property type="project" value="UniProtKB-SubCell"/>
</dbReference>
<keyword evidence="7" id="KW-1185">Reference proteome</keyword>
<dbReference type="SUPFAM" id="SSF140996">
    <property type="entry name" value="Hermes dimerisation domain"/>
    <property type="match status" value="1"/>
</dbReference>
<dbReference type="GO" id="GO:0008270">
    <property type="term" value="F:zinc ion binding"/>
    <property type="evidence" value="ECO:0007669"/>
    <property type="project" value="UniProtKB-KW"/>
</dbReference>
<keyword evidence="4" id="KW-0862">Zinc</keyword>
<reference evidence="6 7" key="1">
    <citation type="journal article" date="2018" name="Sci. Rep.">
        <title>Genomic signatures of local adaptation to the degree of environmental predictability in rotifers.</title>
        <authorList>
            <person name="Franch-Gras L."/>
            <person name="Hahn C."/>
            <person name="Garcia-Roger E.M."/>
            <person name="Carmona M.J."/>
            <person name="Serra M."/>
            <person name="Gomez A."/>
        </authorList>
    </citation>
    <scope>NUCLEOTIDE SEQUENCE [LARGE SCALE GENOMIC DNA]</scope>
    <source>
        <strain evidence="6">HYR1</strain>
    </source>
</reference>
<evidence type="ECO:0000313" key="6">
    <source>
        <dbReference type="EMBL" id="RNA00141.1"/>
    </source>
</evidence>
<dbReference type="PANTHER" id="PTHR46481">
    <property type="entry name" value="ZINC FINGER BED DOMAIN-CONTAINING PROTEIN 4"/>
    <property type="match status" value="1"/>
</dbReference>
<dbReference type="InterPro" id="IPR052035">
    <property type="entry name" value="ZnF_BED_domain_contain"/>
</dbReference>
<comment type="caution">
    <text evidence="6">The sequence shown here is derived from an EMBL/GenBank/DDBJ whole genome shotgun (WGS) entry which is preliminary data.</text>
</comment>
<keyword evidence="3" id="KW-0863">Zinc-finger</keyword>
<evidence type="ECO:0000256" key="2">
    <source>
        <dbReference type="ARBA" id="ARBA00022723"/>
    </source>
</evidence>
<evidence type="ECO:0000313" key="7">
    <source>
        <dbReference type="Proteomes" id="UP000276133"/>
    </source>
</evidence>
<evidence type="ECO:0000256" key="1">
    <source>
        <dbReference type="ARBA" id="ARBA00004123"/>
    </source>
</evidence>
<dbReference type="OrthoDB" id="1607513at2759"/>
<gene>
    <name evidence="6" type="ORF">BpHYR1_033605</name>
</gene>
<evidence type="ECO:0000256" key="5">
    <source>
        <dbReference type="ARBA" id="ARBA00023242"/>
    </source>
</evidence>
<dbReference type="Proteomes" id="UP000276133">
    <property type="component" value="Unassembled WGS sequence"/>
</dbReference>
<keyword evidence="2" id="KW-0479">Metal-binding</keyword>
<organism evidence="6 7">
    <name type="scientific">Brachionus plicatilis</name>
    <name type="common">Marine rotifer</name>
    <name type="synonym">Brachionus muelleri</name>
    <dbReference type="NCBI Taxonomy" id="10195"/>
    <lineage>
        <taxon>Eukaryota</taxon>
        <taxon>Metazoa</taxon>
        <taxon>Spiralia</taxon>
        <taxon>Gnathifera</taxon>
        <taxon>Rotifera</taxon>
        <taxon>Eurotatoria</taxon>
        <taxon>Monogononta</taxon>
        <taxon>Pseudotrocha</taxon>
        <taxon>Ploima</taxon>
        <taxon>Brachionidae</taxon>
        <taxon>Brachionus</taxon>
    </lineage>
</organism>
<name>A0A3M7PN23_BRAPC</name>
<keyword evidence="5" id="KW-0539">Nucleus</keyword>
<dbReference type="SUPFAM" id="SSF53098">
    <property type="entry name" value="Ribonuclease H-like"/>
    <property type="match status" value="1"/>
</dbReference>
<comment type="subcellular location">
    <subcellularLocation>
        <location evidence="1">Nucleus</location>
    </subcellularLocation>
</comment>
<accession>A0A3M7PN23</accession>
<dbReference type="PANTHER" id="PTHR46481:SF10">
    <property type="entry name" value="ZINC FINGER BED DOMAIN-CONTAINING PROTEIN 39"/>
    <property type="match status" value="1"/>
</dbReference>
<dbReference type="STRING" id="10195.A0A3M7PN23"/>
<evidence type="ECO:0000256" key="4">
    <source>
        <dbReference type="ARBA" id="ARBA00022833"/>
    </source>
</evidence>
<evidence type="ECO:0000256" key="3">
    <source>
        <dbReference type="ARBA" id="ARBA00022771"/>
    </source>
</evidence>
<protein>
    <submittedName>
        <fullName evidence="6">Zinc finger BED domain-containing 1-like</fullName>
    </submittedName>
</protein>
<proteinExistence type="predicted"/>